<dbReference type="HOGENOM" id="CLU_054611_0_1_1"/>
<evidence type="ECO:0000256" key="5">
    <source>
        <dbReference type="ARBA" id="ARBA00022801"/>
    </source>
</evidence>
<dbReference type="STRING" id="52586.A0A0B1P7A8"/>
<evidence type="ECO:0000256" key="1">
    <source>
        <dbReference type="ARBA" id="ARBA00004970"/>
    </source>
</evidence>
<evidence type="ECO:0000313" key="11">
    <source>
        <dbReference type="Proteomes" id="UP000030854"/>
    </source>
</evidence>
<evidence type="ECO:0000256" key="7">
    <source>
        <dbReference type="ARBA" id="ARBA00049158"/>
    </source>
</evidence>
<keyword evidence="4 8" id="KW-0028">Amino-acid biosynthesis</keyword>
<evidence type="ECO:0000313" key="10">
    <source>
        <dbReference type="EMBL" id="KHJ32776.1"/>
    </source>
</evidence>
<comment type="similarity">
    <text evidence="2 8">Belongs to the PHP hydrolase family. HisK subfamily.</text>
</comment>
<dbReference type="InterPro" id="IPR010140">
    <property type="entry name" value="Histidinol_P_phosphatase_HisJ"/>
</dbReference>
<dbReference type="SUPFAM" id="SSF89550">
    <property type="entry name" value="PHP domain-like"/>
    <property type="match status" value="1"/>
</dbReference>
<dbReference type="UniPathway" id="UPA00031">
    <property type="reaction ID" value="UER00013"/>
</dbReference>
<evidence type="ECO:0000256" key="6">
    <source>
        <dbReference type="ARBA" id="ARBA00023102"/>
    </source>
</evidence>
<evidence type="ECO:0000256" key="8">
    <source>
        <dbReference type="RuleBase" id="RU366003"/>
    </source>
</evidence>
<dbReference type="GO" id="GO:0000105">
    <property type="term" value="P:L-histidine biosynthetic process"/>
    <property type="evidence" value="ECO:0007669"/>
    <property type="project" value="UniProtKB-UniRule"/>
</dbReference>
<name>A0A0B1P7A8_UNCNE</name>
<dbReference type="PANTHER" id="PTHR21039:SF0">
    <property type="entry name" value="HISTIDINOL-PHOSPHATASE"/>
    <property type="match status" value="1"/>
</dbReference>
<dbReference type="Pfam" id="PF02811">
    <property type="entry name" value="PHP"/>
    <property type="match status" value="1"/>
</dbReference>
<sequence>MALSMHSHSGQFCPGHAKDSLEECINAAILKGFQLFALTEHMPRDSHQDLYPEEILAEDNVSKLHSRHSDYLAEALNLREKYKDQIKILIGFECEWIRASYGPLIKQLAADPAIDYFIGSVHHVHEIPIDYDRSFYFQAREKAGGTDARLFEDYFDAQYQMLIEVQPRVIGHFDLIRLLSDRRDLSLTDLEDVWTRILRNLRVILEKDALLEVNSSGLRKGLKEPYPMRCICEAFLKMGGKLTLSDDSHGIAQVGTCFPEALEYIASLGTKEIWCLDRNDGDKNLSFRSISVQDIQASLRSK</sequence>
<evidence type="ECO:0000256" key="3">
    <source>
        <dbReference type="ARBA" id="ARBA00013085"/>
    </source>
</evidence>
<dbReference type="FunFam" id="3.20.20.140:FF:000059">
    <property type="entry name" value="Histidinol-phosphatase"/>
    <property type="match status" value="1"/>
</dbReference>
<comment type="pathway">
    <text evidence="1 8">Amino-acid biosynthesis; L-histidine biosynthesis; L-histidine from 5-phospho-alpha-D-ribose 1-diphosphate: step 8/9.</text>
</comment>
<dbReference type="PANTHER" id="PTHR21039">
    <property type="entry name" value="HISTIDINOL PHOSPHATASE-RELATED"/>
    <property type="match status" value="1"/>
</dbReference>
<dbReference type="InterPro" id="IPR016195">
    <property type="entry name" value="Pol/histidinol_Pase-like"/>
</dbReference>
<dbReference type="AlphaFoldDB" id="A0A0B1P7A8"/>
<organism evidence="10 11">
    <name type="scientific">Uncinula necator</name>
    <name type="common">Grape powdery mildew</name>
    <dbReference type="NCBI Taxonomy" id="52586"/>
    <lineage>
        <taxon>Eukaryota</taxon>
        <taxon>Fungi</taxon>
        <taxon>Dikarya</taxon>
        <taxon>Ascomycota</taxon>
        <taxon>Pezizomycotina</taxon>
        <taxon>Leotiomycetes</taxon>
        <taxon>Erysiphales</taxon>
        <taxon>Erysiphaceae</taxon>
        <taxon>Erysiphe</taxon>
    </lineage>
</organism>
<reference evidence="10 11" key="1">
    <citation type="journal article" date="2014" name="BMC Genomics">
        <title>Adaptive genomic structural variation in the grape powdery mildew pathogen, Erysiphe necator.</title>
        <authorList>
            <person name="Jones L."/>
            <person name="Riaz S."/>
            <person name="Morales-Cruz A."/>
            <person name="Amrine K.C."/>
            <person name="McGuire B."/>
            <person name="Gubler W.D."/>
            <person name="Walker M.A."/>
            <person name="Cantu D."/>
        </authorList>
    </citation>
    <scope>NUCLEOTIDE SEQUENCE [LARGE SCALE GENOMIC DNA]</scope>
    <source>
        <strain evidence="11">c</strain>
    </source>
</reference>
<dbReference type="NCBIfam" id="TIGR01856">
    <property type="entry name" value="hisJ_fam"/>
    <property type="match status" value="1"/>
</dbReference>
<dbReference type="GO" id="GO:0005737">
    <property type="term" value="C:cytoplasm"/>
    <property type="evidence" value="ECO:0007669"/>
    <property type="project" value="TreeGrafter"/>
</dbReference>
<evidence type="ECO:0000259" key="9">
    <source>
        <dbReference type="Pfam" id="PF02811"/>
    </source>
</evidence>
<dbReference type="EC" id="3.1.3.15" evidence="3 8"/>
<keyword evidence="6 8" id="KW-0368">Histidine biosynthesis</keyword>
<dbReference type="GO" id="GO:0004401">
    <property type="term" value="F:histidinol-phosphatase activity"/>
    <property type="evidence" value="ECO:0007669"/>
    <property type="project" value="UniProtKB-UniRule"/>
</dbReference>
<accession>A0A0B1P7A8</accession>
<dbReference type="InterPro" id="IPR004013">
    <property type="entry name" value="PHP_dom"/>
</dbReference>
<dbReference type="Gene3D" id="3.20.20.140">
    <property type="entry name" value="Metal-dependent hydrolases"/>
    <property type="match status" value="1"/>
</dbReference>
<dbReference type="OMA" id="DYDRPMY"/>
<gene>
    <name evidence="10" type="ORF">EV44_g1025</name>
</gene>
<protein>
    <recommendedName>
        <fullName evidence="3 8">Histidinol-phosphatase</fullName>
        <shortName evidence="8">HolPase</shortName>
        <ecNumber evidence="3 8">3.1.3.15</ecNumber>
    </recommendedName>
</protein>
<evidence type="ECO:0000256" key="4">
    <source>
        <dbReference type="ARBA" id="ARBA00022605"/>
    </source>
</evidence>
<comment type="caution">
    <text evidence="10">The sequence shown here is derived from an EMBL/GenBank/DDBJ whole genome shotgun (WGS) entry which is preliminary data.</text>
</comment>
<evidence type="ECO:0000256" key="2">
    <source>
        <dbReference type="ARBA" id="ARBA00009152"/>
    </source>
</evidence>
<keyword evidence="5 8" id="KW-0378">Hydrolase</keyword>
<keyword evidence="11" id="KW-1185">Reference proteome</keyword>
<dbReference type="Proteomes" id="UP000030854">
    <property type="component" value="Unassembled WGS sequence"/>
</dbReference>
<feature type="domain" description="PHP" evidence="9">
    <location>
        <begin position="5"/>
        <end position="216"/>
    </location>
</feature>
<dbReference type="CDD" id="cd12110">
    <property type="entry name" value="PHP_HisPPase_Hisj_like"/>
    <property type="match status" value="1"/>
</dbReference>
<proteinExistence type="inferred from homology"/>
<comment type="catalytic activity">
    <reaction evidence="7 8">
        <text>L-histidinol phosphate + H2O = L-histidinol + phosphate</text>
        <dbReference type="Rhea" id="RHEA:14465"/>
        <dbReference type="ChEBI" id="CHEBI:15377"/>
        <dbReference type="ChEBI" id="CHEBI:43474"/>
        <dbReference type="ChEBI" id="CHEBI:57699"/>
        <dbReference type="ChEBI" id="CHEBI:57980"/>
        <dbReference type="EC" id="3.1.3.15"/>
    </reaction>
</comment>
<dbReference type="EMBL" id="JNVN01001822">
    <property type="protein sequence ID" value="KHJ32776.1"/>
    <property type="molecule type" value="Genomic_DNA"/>
</dbReference>